<organism evidence="10 11">
    <name type="scientific">Mycobacterium senriense</name>
    <dbReference type="NCBI Taxonomy" id="2775496"/>
    <lineage>
        <taxon>Bacteria</taxon>
        <taxon>Bacillati</taxon>
        <taxon>Actinomycetota</taxon>
        <taxon>Actinomycetes</taxon>
        <taxon>Mycobacteriales</taxon>
        <taxon>Mycobacteriaceae</taxon>
        <taxon>Mycobacterium</taxon>
        <taxon>Mycobacterium avium complex (MAC)</taxon>
    </lineage>
</organism>
<dbReference type="SUPFAM" id="SSF54292">
    <property type="entry name" value="2Fe-2S ferredoxin-like"/>
    <property type="match status" value="1"/>
</dbReference>
<evidence type="ECO:0000256" key="5">
    <source>
        <dbReference type="ARBA" id="ARBA00022982"/>
    </source>
</evidence>
<dbReference type="InterPro" id="IPR036010">
    <property type="entry name" value="2Fe-2S_ferredoxin-like_sf"/>
</dbReference>
<name>A0ABN6IM92_9MYCO</name>
<proteinExistence type="inferred from homology"/>
<dbReference type="InterPro" id="IPR012675">
    <property type="entry name" value="Beta-grasp_dom_sf"/>
</dbReference>
<dbReference type="PROSITE" id="PS51085">
    <property type="entry name" value="2FE2S_FER_2"/>
    <property type="match status" value="1"/>
</dbReference>
<dbReference type="RefSeq" id="WP_221043066.1">
    <property type="nucleotide sequence ID" value="NZ_AP024828.1"/>
</dbReference>
<keyword evidence="5" id="KW-0249">Electron transport</keyword>
<evidence type="ECO:0000256" key="3">
    <source>
        <dbReference type="ARBA" id="ARBA00022714"/>
    </source>
</evidence>
<evidence type="ECO:0000256" key="7">
    <source>
        <dbReference type="ARBA" id="ARBA00023014"/>
    </source>
</evidence>
<dbReference type="InterPro" id="IPR006058">
    <property type="entry name" value="2Fe2S_fd_BS"/>
</dbReference>
<comment type="similarity">
    <text evidence="1">Belongs to the 2Fe2S plant-type ferredoxin family.</text>
</comment>
<keyword evidence="3" id="KW-0001">2Fe-2S</keyword>
<keyword evidence="2" id="KW-0813">Transport</keyword>
<dbReference type="EMBL" id="AP024828">
    <property type="protein sequence ID" value="BCZ24599.1"/>
    <property type="molecule type" value="Genomic_DNA"/>
</dbReference>
<reference evidence="10 11" key="2">
    <citation type="submission" date="2021-07" db="EMBL/GenBank/DDBJ databases">
        <authorList>
            <person name="Matsumoto Y."/>
            <person name="Motooka D."/>
            <person name="Nakamura S."/>
        </authorList>
    </citation>
    <scope>NUCLEOTIDE SEQUENCE [LARGE SCALE GENOMIC DNA]</scope>
    <source>
        <strain evidence="10 11">TY59</strain>
    </source>
</reference>
<evidence type="ECO:0000256" key="8">
    <source>
        <dbReference type="ARBA" id="ARBA00034078"/>
    </source>
</evidence>
<reference evidence="10 11" key="1">
    <citation type="submission" date="2021-07" db="EMBL/GenBank/DDBJ databases">
        <title>Complete genome sequence of nontuberculous Mycobacterium sp. TY59.</title>
        <authorList>
            <person name="Fukushima K."/>
        </authorList>
    </citation>
    <scope>NUCLEOTIDE SEQUENCE [LARGE SCALE GENOMIC DNA]</scope>
    <source>
        <strain evidence="10 11">TY59</strain>
    </source>
</reference>
<dbReference type="PANTHER" id="PTHR43112">
    <property type="entry name" value="FERREDOXIN"/>
    <property type="match status" value="1"/>
</dbReference>
<keyword evidence="7" id="KW-0411">Iron-sulfur</keyword>
<evidence type="ECO:0000313" key="10">
    <source>
        <dbReference type="EMBL" id="BCZ24599.1"/>
    </source>
</evidence>
<evidence type="ECO:0000313" key="11">
    <source>
        <dbReference type="Proteomes" id="UP000826012"/>
    </source>
</evidence>
<keyword evidence="11" id="KW-1185">Reference proteome</keyword>
<feature type="domain" description="2Fe-2S ferredoxin-type" evidence="9">
    <location>
        <begin position="20"/>
        <end position="107"/>
    </location>
</feature>
<accession>A0ABN6IM92</accession>
<evidence type="ECO:0000256" key="2">
    <source>
        <dbReference type="ARBA" id="ARBA00022448"/>
    </source>
</evidence>
<dbReference type="InterPro" id="IPR001041">
    <property type="entry name" value="2Fe-2S_ferredoxin-type"/>
</dbReference>
<dbReference type="Pfam" id="PF00111">
    <property type="entry name" value="Fer2"/>
    <property type="match status" value="1"/>
</dbReference>
<evidence type="ECO:0000259" key="9">
    <source>
        <dbReference type="PROSITE" id="PS51085"/>
    </source>
</evidence>
<evidence type="ECO:0000256" key="1">
    <source>
        <dbReference type="ARBA" id="ARBA00007874"/>
    </source>
</evidence>
<protein>
    <recommendedName>
        <fullName evidence="9">2Fe-2S ferredoxin-type domain-containing protein</fullName>
    </recommendedName>
</protein>
<dbReference type="PROSITE" id="PS00197">
    <property type="entry name" value="2FE2S_FER_1"/>
    <property type="match status" value="1"/>
</dbReference>
<comment type="cofactor">
    <cofactor evidence="8">
        <name>[2Fe-2S] cluster</name>
        <dbReference type="ChEBI" id="CHEBI:190135"/>
    </cofactor>
</comment>
<gene>
    <name evidence="10" type="ORF">MTY59_44540</name>
</gene>
<sequence>MPKVAHVNAAHVNAAHVNAAHVTVELDGRRHRLHWPQGQTLVETLLDAGIAVPHSCREGRCGSCVATVIAGRVDTAPCDVLDAADLDDGLILACQARAAGADVHVEF</sequence>
<dbReference type="PANTHER" id="PTHR43112:SF3">
    <property type="entry name" value="FERREDOXIN-2, CHLOROPLASTIC"/>
    <property type="match status" value="1"/>
</dbReference>
<evidence type="ECO:0000256" key="4">
    <source>
        <dbReference type="ARBA" id="ARBA00022723"/>
    </source>
</evidence>
<dbReference type="Gene3D" id="3.10.20.30">
    <property type="match status" value="1"/>
</dbReference>
<dbReference type="CDD" id="cd00207">
    <property type="entry name" value="fer2"/>
    <property type="match status" value="1"/>
</dbReference>
<dbReference type="Proteomes" id="UP000826012">
    <property type="component" value="Chromosome"/>
</dbReference>
<keyword evidence="6" id="KW-0408">Iron</keyword>
<evidence type="ECO:0000256" key="6">
    <source>
        <dbReference type="ARBA" id="ARBA00023004"/>
    </source>
</evidence>
<keyword evidence="4" id="KW-0479">Metal-binding</keyword>